<name>A0ABV9TP51_9MICC</name>
<dbReference type="Proteomes" id="UP001595797">
    <property type="component" value="Unassembled WGS sequence"/>
</dbReference>
<dbReference type="RefSeq" id="WP_255396112.1">
    <property type="nucleotide sequence ID" value="NZ_JARAMH010000016.1"/>
</dbReference>
<sequence>MNRKVAAVLALVGASVAVLSKLRETDADRTAWADATDEVE</sequence>
<evidence type="ECO:0008006" key="3">
    <source>
        <dbReference type="Google" id="ProtNLM"/>
    </source>
</evidence>
<reference evidence="2" key="1">
    <citation type="journal article" date="2019" name="Int. J. Syst. Evol. Microbiol.">
        <title>The Global Catalogue of Microorganisms (GCM) 10K type strain sequencing project: providing services to taxonomists for standard genome sequencing and annotation.</title>
        <authorList>
            <consortium name="The Broad Institute Genomics Platform"/>
            <consortium name="The Broad Institute Genome Sequencing Center for Infectious Disease"/>
            <person name="Wu L."/>
            <person name="Ma J."/>
        </authorList>
    </citation>
    <scope>NUCLEOTIDE SEQUENCE [LARGE SCALE GENOMIC DNA]</scope>
    <source>
        <strain evidence="2">CGMCC 4.6946</strain>
    </source>
</reference>
<organism evidence="1 2">
    <name type="scientific">Kocuria oceani</name>
    <dbReference type="NCBI Taxonomy" id="988827"/>
    <lineage>
        <taxon>Bacteria</taxon>
        <taxon>Bacillati</taxon>
        <taxon>Actinomycetota</taxon>
        <taxon>Actinomycetes</taxon>
        <taxon>Micrococcales</taxon>
        <taxon>Micrococcaceae</taxon>
        <taxon>Kocuria</taxon>
    </lineage>
</organism>
<evidence type="ECO:0000313" key="2">
    <source>
        <dbReference type="Proteomes" id="UP001595797"/>
    </source>
</evidence>
<dbReference type="EMBL" id="JBHSIW010000017">
    <property type="protein sequence ID" value="MFC4904567.1"/>
    <property type="molecule type" value="Genomic_DNA"/>
</dbReference>
<proteinExistence type="predicted"/>
<keyword evidence="2" id="KW-1185">Reference proteome</keyword>
<accession>A0ABV9TP51</accession>
<gene>
    <name evidence="1" type="ORF">ACFPCS_13405</name>
</gene>
<evidence type="ECO:0000313" key="1">
    <source>
        <dbReference type="EMBL" id="MFC4904567.1"/>
    </source>
</evidence>
<protein>
    <recommendedName>
        <fullName evidence="3">Transporter</fullName>
    </recommendedName>
</protein>
<comment type="caution">
    <text evidence="1">The sequence shown here is derived from an EMBL/GenBank/DDBJ whole genome shotgun (WGS) entry which is preliminary data.</text>
</comment>